<protein>
    <recommendedName>
        <fullName evidence="1">diguanylate cyclase</fullName>
        <ecNumber evidence="1">2.7.7.65</ecNumber>
    </recommendedName>
</protein>
<evidence type="ECO:0000259" key="4">
    <source>
        <dbReference type="PROSITE" id="PS50887"/>
    </source>
</evidence>
<keyword evidence="5" id="KW-0808">Transferase</keyword>
<evidence type="ECO:0000313" key="5">
    <source>
        <dbReference type="EMBL" id="MFC3703994.1"/>
    </source>
</evidence>
<dbReference type="SUPFAM" id="SSF55073">
    <property type="entry name" value="Nucleotide cyclase"/>
    <property type="match status" value="1"/>
</dbReference>
<keyword evidence="6" id="KW-1185">Reference proteome</keyword>
<keyword evidence="5" id="KW-0548">Nucleotidyltransferase</keyword>
<dbReference type="InterPro" id="IPR000160">
    <property type="entry name" value="GGDEF_dom"/>
</dbReference>
<feature type="transmembrane region" description="Helical" evidence="3">
    <location>
        <begin position="152"/>
        <end position="173"/>
    </location>
</feature>
<dbReference type="InterPro" id="IPR043128">
    <property type="entry name" value="Rev_trsase/Diguanyl_cyclase"/>
</dbReference>
<dbReference type="RefSeq" id="WP_380095235.1">
    <property type="nucleotide sequence ID" value="NZ_JBHRYD010000001.1"/>
</dbReference>
<name>A0ABV7WYS4_9HYPH</name>
<dbReference type="PANTHER" id="PTHR45138">
    <property type="entry name" value="REGULATORY COMPONENTS OF SENSORY TRANSDUCTION SYSTEM"/>
    <property type="match status" value="1"/>
</dbReference>
<dbReference type="InterPro" id="IPR050469">
    <property type="entry name" value="Diguanylate_Cyclase"/>
</dbReference>
<reference evidence="6" key="1">
    <citation type="journal article" date="2019" name="Int. J. Syst. Evol. Microbiol.">
        <title>The Global Catalogue of Microorganisms (GCM) 10K type strain sequencing project: providing services to taxonomists for standard genome sequencing and annotation.</title>
        <authorList>
            <consortium name="The Broad Institute Genomics Platform"/>
            <consortium name="The Broad Institute Genome Sequencing Center for Infectious Disease"/>
            <person name="Wu L."/>
            <person name="Ma J."/>
        </authorList>
    </citation>
    <scope>NUCLEOTIDE SEQUENCE [LARGE SCALE GENOMIC DNA]</scope>
    <source>
        <strain evidence="6">KCTC 42281</strain>
    </source>
</reference>
<organism evidence="5 6">
    <name type="scientific">Devosia honganensis</name>
    <dbReference type="NCBI Taxonomy" id="1610527"/>
    <lineage>
        <taxon>Bacteria</taxon>
        <taxon>Pseudomonadati</taxon>
        <taxon>Pseudomonadota</taxon>
        <taxon>Alphaproteobacteria</taxon>
        <taxon>Hyphomicrobiales</taxon>
        <taxon>Devosiaceae</taxon>
        <taxon>Devosia</taxon>
    </lineage>
</organism>
<dbReference type="Pfam" id="PF00990">
    <property type="entry name" value="GGDEF"/>
    <property type="match status" value="1"/>
</dbReference>
<keyword evidence="3" id="KW-1133">Transmembrane helix</keyword>
<keyword evidence="3" id="KW-0472">Membrane</keyword>
<dbReference type="SMART" id="SM00267">
    <property type="entry name" value="GGDEF"/>
    <property type="match status" value="1"/>
</dbReference>
<dbReference type="PANTHER" id="PTHR45138:SF9">
    <property type="entry name" value="DIGUANYLATE CYCLASE DGCM-RELATED"/>
    <property type="match status" value="1"/>
</dbReference>
<feature type="transmembrane region" description="Helical" evidence="3">
    <location>
        <begin position="193"/>
        <end position="211"/>
    </location>
</feature>
<gene>
    <name evidence="5" type="ORF">ACFOOL_04415</name>
</gene>
<feature type="transmembrane region" description="Helical" evidence="3">
    <location>
        <begin position="122"/>
        <end position="140"/>
    </location>
</feature>
<evidence type="ECO:0000313" key="6">
    <source>
        <dbReference type="Proteomes" id="UP001595613"/>
    </source>
</evidence>
<evidence type="ECO:0000256" key="1">
    <source>
        <dbReference type="ARBA" id="ARBA00012528"/>
    </source>
</evidence>
<dbReference type="GO" id="GO:0052621">
    <property type="term" value="F:diguanylate cyclase activity"/>
    <property type="evidence" value="ECO:0007669"/>
    <property type="project" value="UniProtKB-EC"/>
</dbReference>
<dbReference type="EC" id="2.7.7.65" evidence="1"/>
<evidence type="ECO:0000256" key="2">
    <source>
        <dbReference type="ARBA" id="ARBA00034247"/>
    </source>
</evidence>
<evidence type="ECO:0000256" key="3">
    <source>
        <dbReference type="SAM" id="Phobius"/>
    </source>
</evidence>
<feature type="transmembrane region" description="Helical" evidence="3">
    <location>
        <begin position="63"/>
        <end position="81"/>
    </location>
</feature>
<dbReference type="EMBL" id="JBHRYD010000001">
    <property type="protein sequence ID" value="MFC3703994.1"/>
    <property type="molecule type" value="Genomic_DNA"/>
</dbReference>
<dbReference type="InterPro" id="IPR029787">
    <property type="entry name" value="Nucleotide_cyclase"/>
</dbReference>
<feature type="domain" description="GGDEF" evidence="4">
    <location>
        <begin position="252"/>
        <end position="384"/>
    </location>
</feature>
<feature type="transmembrane region" description="Helical" evidence="3">
    <location>
        <begin position="37"/>
        <end position="57"/>
    </location>
</feature>
<accession>A0ABV7WYS4</accession>
<feature type="transmembrane region" description="Helical" evidence="3">
    <location>
        <begin position="93"/>
        <end position="110"/>
    </location>
</feature>
<dbReference type="PROSITE" id="PS50887">
    <property type="entry name" value="GGDEF"/>
    <property type="match status" value="1"/>
</dbReference>
<comment type="catalytic activity">
    <reaction evidence="2">
        <text>2 GTP = 3',3'-c-di-GMP + 2 diphosphate</text>
        <dbReference type="Rhea" id="RHEA:24898"/>
        <dbReference type="ChEBI" id="CHEBI:33019"/>
        <dbReference type="ChEBI" id="CHEBI:37565"/>
        <dbReference type="ChEBI" id="CHEBI:58805"/>
        <dbReference type="EC" id="2.7.7.65"/>
    </reaction>
</comment>
<feature type="transmembrane region" description="Helical" evidence="3">
    <location>
        <begin position="6"/>
        <end position="28"/>
    </location>
</feature>
<dbReference type="Proteomes" id="UP001595613">
    <property type="component" value="Unassembled WGS sequence"/>
</dbReference>
<keyword evidence="3" id="KW-0812">Transmembrane</keyword>
<dbReference type="CDD" id="cd01949">
    <property type="entry name" value="GGDEF"/>
    <property type="match status" value="1"/>
</dbReference>
<comment type="caution">
    <text evidence="5">The sequence shown here is derived from an EMBL/GenBank/DDBJ whole genome shotgun (WGS) entry which is preliminary data.</text>
</comment>
<proteinExistence type="predicted"/>
<dbReference type="NCBIfam" id="TIGR00254">
    <property type="entry name" value="GGDEF"/>
    <property type="match status" value="1"/>
</dbReference>
<dbReference type="Gene3D" id="3.30.70.270">
    <property type="match status" value="1"/>
</dbReference>
<sequence length="402" mass="42628">MSAAAFVLAINLLVAAIFATSFGVVAAYQRSALGARWLAFAYGLGVCNIALEFILPYQADHRPVSFAIFTVFLLALAGCVVGMAHHYRIAPPWRLLALAIAASLTLNLLILELPRGDLPRNLLYQAPYAAMQAIGVLVALKNPRKRALDLALLGLWALSGLHFLGKPFLAAWIGSGAAPQDYIGTTYAAFSQSVGAVLVVAIGLLMLLIILRDVMAEMTDRSETDALSSLLNRRGFESRGNEALCLIERSGVPGAMIVADLDYFKQINDGYGHAAGDGVIAAFARCLRDNCDQRAVVGRLGGEEFAAFIPGANLAAGKLYAEAVRSTFRDQPAHPAGPALPVTASFGVAQSRPGETLSELLRRADAALYEAKTKGRDRVCLAFSGTVHPLPAPEPGAVVKLS</sequence>